<dbReference type="EMBL" id="JAGRRH010000026">
    <property type="protein sequence ID" value="KAG7340947.1"/>
    <property type="molecule type" value="Genomic_DNA"/>
</dbReference>
<dbReference type="AlphaFoldDB" id="A0A9K3PB03"/>
<evidence type="ECO:0000313" key="2">
    <source>
        <dbReference type="Proteomes" id="UP000693970"/>
    </source>
</evidence>
<comment type="caution">
    <text evidence="1">The sequence shown here is derived from an EMBL/GenBank/DDBJ whole genome shotgun (WGS) entry which is preliminary data.</text>
</comment>
<keyword evidence="2" id="KW-1185">Reference proteome</keyword>
<accession>A0A9K3PB03</accession>
<evidence type="ECO:0000313" key="1">
    <source>
        <dbReference type="EMBL" id="KAG7340947.1"/>
    </source>
</evidence>
<protein>
    <submittedName>
        <fullName evidence="1">Uncharacterized protein</fullName>
    </submittedName>
</protein>
<gene>
    <name evidence="1" type="ORF">IV203_022898</name>
</gene>
<dbReference type="Proteomes" id="UP000693970">
    <property type="component" value="Unassembled WGS sequence"/>
</dbReference>
<proteinExistence type="predicted"/>
<sequence>MVHPIQMFYGFWPSYLAKTFFFSRKLRRSSSTKYQKTVSDMTGRTQTNEKSTFSNLLNGKELSSTANEFVLRKYCCRNVT</sequence>
<organism evidence="1 2">
    <name type="scientific">Nitzschia inconspicua</name>
    <dbReference type="NCBI Taxonomy" id="303405"/>
    <lineage>
        <taxon>Eukaryota</taxon>
        <taxon>Sar</taxon>
        <taxon>Stramenopiles</taxon>
        <taxon>Ochrophyta</taxon>
        <taxon>Bacillariophyta</taxon>
        <taxon>Bacillariophyceae</taxon>
        <taxon>Bacillariophycidae</taxon>
        <taxon>Bacillariales</taxon>
        <taxon>Bacillariaceae</taxon>
        <taxon>Nitzschia</taxon>
    </lineage>
</organism>
<name>A0A9K3PB03_9STRA</name>
<reference evidence="1" key="2">
    <citation type="submission" date="2021-04" db="EMBL/GenBank/DDBJ databases">
        <authorList>
            <person name="Podell S."/>
        </authorList>
    </citation>
    <scope>NUCLEOTIDE SEQUENCE</scope>
    <source>
        <strain evidence="1">Hildebrandi</strain>
    </source>
</reference>
<reference evidence="1" key="1">
    <citation type="journal article" date="2021" name="Sci. Rep.">
        <title>Diploid genomic architecture of Nitzschia inconspicua, an elite biomass production diatom.</title>
        <authorList>
            <person name="Oliver A."/>
            <person name="Podell S."/>
            <person name="Pinowska A."/>
            <person name="Traller J.C."/>
            <person name="Smith S.R."/>
            <person name="McClure R."/>
            <person name="Beliaev A."/>
            <person name="Bohutskyi P."/>
            <person name="Hill E.A."/>
            <person name="Rabines A."/>
            <person name="Zheng H."/>
            <person name="Allen L.Z."/>
            <person name="Kuo A."/>
            <person name="Grigoriev I.V."/>
            <person name="Allen A.E."/>
            <person name="Hazlebeck D."/>
            <person name="Allen E.E."/>
        </authorList>
    </citation>
    <scope>NUCLEOTIDE SEQUENCE</scope>
    <source>
        <strain evidence="1">Hildebrandi</strain>
    </source>
</reference>